<dbReference type="InterPro" id="IPR000595">
    <property type="entry name" value="cNMP-bd_dom"/>
</dbReference>
<dbReference type="RefSeq" id="WP_092049664.1">
    <property type="nucleotide sequence ID" value="NZ_FOQD01000006.1"/>
</dbReference>
<dbReference type="AlphaFoldDB" id="A0A1I3G6Y1"/>
<dbReference type="PANTHER" id="PTHR48105">
    <property type="entry name" value="THIOREDOXIN REDUCTASE 1-RELATED-RELATED"/>
    <property type="match status" value="1"/>
</dbReference>
<evidence type="ECO:0000313" key="5">
    <source>
        <dbReference type="Proteomes" id="UP000199518"/>
    </source>
</evidence>
<evidence type="ECO:0000256" key="2">
    <source>
        <dbReference type="ARBA" id="ARBA00023002"/>
    </source>
</evidence>
<feature type="domain" description="Cyclic nucleotide-binding" evidence="3">
    <location>
        <begin position="10"/>
        <end position="129"/>
    </location>
</feature>
<dbReference type="EMBL" id="FOQD01000006">
    <property type="protein sequence ID" value="SFI19248.1"/>
    <property type="molecule type" value="Genomic_DNA"/>
</dbReference>
<dbReference type="Gene3D" id="2.60.120.10">
    <property type="entry name" value="Jelly Rolls"/>
    <property type="match status" value="1"/>
</dbReference>
<sequence length="547" mass="59267">MVRQSPEQIAFPELTPQQMEQVAAIGERHEFQAGDILVRAGQRDYSFWVVEQGHVDIMDPTSESPRLVAQHPPNTFVGDIDILTGRPAVISAVCRTDGAAYQITGKQVRRMLQEIPEFSDLLLESFQMRRQLLEAGGFQGLRVFGTPFSQETLRLREFFHRNHVPHTFLDVNDESASRQLHALGIQDDEIPVVACNFSQTVNKRPSLSKVAECIGITRKIDDRLYDLVVVGAGPAGLTAAIYAASEGLQTLVVDRVGPGGQAGSSSRIENFIGFPSGISGSELANRAYIQALKFGAHFTAPINVLSVDGSVPGEHRLELCTGAVARTKCLLVASGVSYRQLDLEGCQRLEGAGVYYAATTVEARVCRNAPVVVVGGGNSAGQAAMYLADHARDVKLVIRGESLAKGMSAYLSRRVMNHPRIELIANSEIEKVNGDCGVESVSVHSALTDERTTLDCQGLFIFIGARPHTDWLPSTVRLDEKGFIDTGAALQNDERWPLQRAPFDLETTAPGILAAGDVRSGTTKRCGFAVGDGSLAVTCVHRYLNQG</sequence>
<dbReference type="PRINTS" id="PR00368">
    <property type="entry name" value="FADPNR"/>
</dbReference>
<reference evidence="5" key="1">
    <citation type="submission" date="2016-10" db="EMBL/GenBank/DDBJ databases">
        <authorList>
            <person name="Varghese N."/>
            <person name="Submissions S."/>
        </authorList>
    </citation>
    <scope>NUCLEOTIDE SEQUENCE [LARGE SCALE GENOMIC DNA]</scope>
    <source>
        <strain evidence="5">DSM 26348</strain>
    </source>
</reference>
<dbReference type="Gene3D" id="3.50.50.60">
    <property type="entry name" value="FAD/NAD(P)-binding domain"/>
    <property type="match status" value="2"/>
</dbReference>
<keyword evidence="2" id="KW-0560">Oxidoreductase</keyword>
<dbReference type="CDD" id="cd00038">
    <property type="entry name" value="CAP_ED"/>
    <property type="match status" value="1"/>
</dbReference>
<organism evidence="4 5">
    <name type="scientific">Planctomicrobium piriforme</name>
    <dbReference type="NCBI Taxonomy" id="1576369"/>
    <lineage>
        <taxon>Bacteria</taxon>
        <taxon>Pseudomonadati</taxon>
        <taxon>Planctomycetota</taxon>
        <taxon>Planctomycetia</taxon>
        <taxon>Planctomycetales</taxon>
        <taxon>Planctomycetaceae</taxon>
        <taxon>Planctomicrobium</taxon>
    </lineage>
</organism>
<dbReference type="STRING" id="1576369.SAMN05421753_106217"/>
<evidence type="ECO:0000313" key="4">
    <source>
        <dbReference type="EMBL" id="SFI19248.1"/>
    </source>
</evidence>
<dbReference type="Pfam" id="PF00027">
    <property type="entry name" value="cNMP_binding"/>
    <property type="match status" value="1"/>
</dbReference>
<evidence type="ECO:0000256" key="1">
    <source>
        <dbReference type="ARBA" id="ARBA00022630"/>
    </source>
</evidence>
<dbReference type="InterPro" id="IPR014710">
    <property type="entry name" value="RmlC-like_jellyroll"/>
</dbReference>
<dbReference type="Proteomes" id="UP000199518">
    <property type="component" value="Unassembled WGS sequence"/>
</dbReference>
<dbReference type="OrthoDB" id="9786503at2"/>
<dbReference type="SUPFAM" id="SSF51206">
    <property type="entry name" value="cAMP-binding domain-like"/>
    <property type="match status" value="1"/>
</dbReference>
<gene>
    <name evidence="4" type="ORF">SAMN05421753_106217</name>
</gene>
<keyword evidence="1" id="KW-0285">Flavoprotein</keyword>
<dbReference type="InterPro" id="IPR036188">
    <property type="entry name" value="FAD/NAD-bd_sf"/>
</dbReference>
<dbReference type="SUPFAM" id="SSF51905">
    <property type="entry name" value="FAD/NAD(P)-binding domain"/>
    <property type="match status" value="1"/>
</dbReference>
<dbReference type="SMART" id="SM00100">
    <property type="entry name" value="cNMP"/>
    <property type="match status" value="1"/>
</dbReference>
<keyword evidence="5" id="KW-1185">Reference proteome</keyword>
<proteinExistence type="predicted"/>
<dbReference type="InterPro" id="IPR050097">
    <property type="entry name" value="Ferredoxin-NADP_redctase_2"/>
</dbReference>
<dbReference type="PROSITE" id="PS50042">
    <property type="entry name" value="CNMP_BINDING_3"/>
    <property type="match status" value="1"/>
</dbReference>
<dbReference type="InterPro" id="IPR018490">
    <property type="entry name" value="cNMP-bd_dom_sf"/>
</dbReference>
<protein>
    <submittedName>
        <fullName evidence="4">Thioredoxin reductase (NADPH)</fullName>
    </submittedName>
</protein>
<name>A0A1I3G6Y1_9PLAN</name>
<dbReference type="InterPro" id="IPR023753">
    <property type="entry name" value="FAD/NAD-binding_dom"/>
</dbReference>
<dbReference type="Pfam" id="PF07992">
    <property type="entry name" value="Pyr_redox_2"/>
    <property type="match status" value="1"/>
</dbReference>
<dbReference type="GO" id="GO:0016491">
    <property type="term" value="F:oxidoreductase activity"/>
    <property type="evidence" value="ECO:0007669"/>
    <property type="project" value="UniProtKB-KW"/>
</dbReference>
<evidence type="ECO:0000259" key="3">
    <source>
        <dbReference type="PROSITE" id="PS50042"/>
    </source>
</evidence>
<accession>A0A1I3G6Y1</accession>
<dbReference type="PRINTS" id="PR00469">
    <property type="entry name" value="PNDRDTASEII"/>
</dbReference>